<evidence type="ECO:0008006" key="3">
    <source>
        <dbReference type="Google" id="ProtNLM"/>
    </source>
</evidence>
<dbReference type="AlphaFoldDB" id="A0A7C1ZRA2"/>
<organism evidence="2">
    <name type="scientific">Desulfofervidus auxilii</name>
    <dbReference type="NCBI Taxonomy" id="1621989"/>
    <lineage>
        <taxon>Bacteria</taxon>
        <taxon>Pseudomonadati</taxon>
        <taxon>Thermodesulfobacteriota</taxon>
        <taxon>Candidatus Desulfofervidia</taxon>
        <taxon>Candidatus Desulfofervidales</taxon>
        <taxon>Candidatus Desulfofervidaceae</taxon>
        <taxon>Candidatus Desulfofervidus</taxon>
    </lineage>
</organism>
<dbReference type="Proteomes" id="UP000885738">
    <property type="component" value="Unassembled WGS sequence"/>
</dbReference>
<proteinExistence type="predicted"/>
<sequence>MFIIFLCVFVLDVLRLIYHPFNHWFLNHFGILVKEKEKHAITGSTYYFLAISITIFFFPKNIATCAILYLTLGDPIAAIVGHYLPLTPIFKQKTLGGSLANFFTCLIIGVCFFPFIIALLGAITATLAELFSPIDDAISIPLCSALVLSIL</sequence>
<evidence type="ECO:0000256" key="1">
    <source>
        <dbReference type="SAM" id="Phobius"/>
    </source>
</evidence>
<dbReference type="PANTHER" id="PTHR31303:SF1">
    <property type="entry name" value="CTP-DEPENDENT DIACYLGLYCEROL KINASE 1"/>
    <property type="match status" value="1"/>
</dbReference>
<name>A0A7C1ZRA2_DESA2</name>
<keyword evidence="1" id="KW-0472">Membrane</keyword>
<dbReference type="InterPro" id="IPR037997">
    <property type="entry name" value="Dgk1-like"/>
</dbReference>
<dbReference type="PANTHER" id="PTHR31303">
    <property type="entry name" value="CTP-DEPENDENT DIACYLGLYCEROL KINASE 1"/>
    <property type="match status" value="1"/>
</dbReference>
<evidence type="ECO:0000313" key="2">
    <source>
        <dbReference type="EMBL" id="HEC68051.1"/>
    </source>
</evidence>
<dbReference type="EMBL" id="DRIH01000154">
    <property type="protein sequence ID" value="HEC68051.1"/>
    <property type="molecule type" value="Genomic_DNA"/>
</dbReference>
<comment type="caution">
    <text evidence="2">The sequence shown here is derived from an EMBL/GenBank/DDBJ whole genome shotgun (WGS) entry which is preliminary data.</text>
</comment>
<feature type="transmembrane region" description="Helical" evidence="1">
    <location>
        <begin position="39"/>
        <end position="59"/>
    </location>
</feature>
<accession>A0A7C1ZRA2</accession>
<gene>
    <name evidence="2" type="ORF">ENI35_04470</name>
</gene>
<dbReference type="GO" id="GO:0004143">
    <property type="term" value="F:ATP-dependent diacylglycerol kinase activity"/>
    <property type="evidence" value="ECO:0007669"/>
    <property type="project" value="InterPro"/>
</dbReference>
<feature type="transmembrane region" description="Helical" evidence="1">
    <location>
        <begin position="98"/>
        <end position="123"/>
    </location>
</feature>
<reference evidence="2" key="1">
    <citation type="journal article" date="2020" name="mSystems">
        <title>Genome- and Community-Level Interaction Insights into Carbon Utilization and Element Cycling Functions of Hydrothermarchaeota in Hydrothermal Sediment.</title>
        <authorList>
            <person name="Zhou Z."/>
            <person name="Liu Y."/>
            <person name="Xu W."/>
            <person name="Pan J."/>
            <person name="Luo Z.H."/>
            <person name="Li M."/>
        </authorList>
    </citation>
    <scope>NUCLEOTIDE SEQUENCE [LARGE SCALE GENOMIC DNA]</scope>
    <source>
        <strain evidence="2">HyVt-389</strain>
    </source>
</reference>
<feature type="transmembrane region" description="Helical" evidence="1">
    <location>
        <begin position="66"/>
        <end position="86"/>
    </location>
</feature>
<protein>
    <recommendedName>
        <fullName evidence="3">Phosphatidate cytidylyltransferase</fullName>
    </recommendedName>
</protein>
<keyword evidence="1" id="KW-1133">Transmembrane helix</keyword>
<keyword evidence="1" id="KW-0812">Transmembrane</keyword>